<dbReference type="SUPFAM" id="SSF55008">
    <property type="entry name" value="HMA, heavy metal-associated domain"/>
    <property type="match status" value="1"/>
</dbReference>
<gene>
    <name evidence="2" type="ORF">C900_02413</name>
</gene>
<proteinExistence type="predicted"/>
<keyword evidence="3" id="KW-1185">Reference proteome</keyword>
<dbReference type="EMBL" id="AMZN01000034">
    <property type="protein sequence ID" value="ELR71677.1"/>
    <property type="molecule type" value="Genomic_DNA"/>
</dbReference>
<dbReference type="InterPro" id="IPR006121">
    <property type="entry name" value="HMA_dom"/>
</dbReference>
<dbReference type="Gene3D" id="3.30.70.100">
    <property type="match status" value="1"/>
</dbReference>
<reference evidence="2 3" key="1">
    <citation type="submission" date="2012-12" db="EMBL/GenBank/DDBJ databases">
        <title>Genome assembly of Fulvivirga imtechensis AK7.</title>
        <authorList>
            <person name="Nupur N."/>
            <person name="Khatri I."/>
            <person name="Kumar R."/>
            <person name="Subramanian S."/>
            <person name="Pinnaka A."/>
        </authorList>
    </citation>
    <scope>NUCLEOTIDE SEQUENCE [LARGE SCALE GENOMIC DNA]</scope>
    <source>
        <strain evidence="2 3">AK7</strain>
    </source>
</reference>
<dbReference type="GO" id="GO:0046872">
    <property type="term" value="F:metal ion binding"/>
    <property type="evidence" value="ECO:0007669"/>
    <property type="project" value="InterPro"/>
</dbReference>
<accession>L8JWU4</accession>
<dbReference type="InterPro" id="IPR036163">
    <property type="entry name" value="HMA_dom_sf"/>
</dbReference>
<dbReference type="CDD" id="cd00371">
    <property type="entry name" value="HMA"/>
    <property type="match status" value="1"/>
</dbReference>
<evidence type="ECO:0000313" key="2">
    <source>
        <dbReference type="EMBL" id="ELR71677.1"/>
    </source>
</evidence>
<evidence type="ECO:0000313" key="3">
    <source>
        <dbReference type="Proteomes" id="UP000011135"/>
    </source>
</evidence>
<dbReference type="Proteomes" id="UP000011135">
    <property type="component" value="Unassembled WGS sequence"/>
</dbReference>
<dbReference type="AlphaFoldDB" id="L8JWU4"/>
<dbReference type="STRING" id="1237149.C900_02413"/>
<name>L8JWU4_9BACT</name>
<protein>
    <recommendedName>
        <fullName evidence="1">HMA domain-containing protein</fullName>
    </recommendedName>
</protein>
<evidence type="ECO:0000259" key="1">
    <source>
        <dbReference type="PROSITE" id="PS50846"/>
    </source>
</evidence>
<comment type="caution">
    <text evidence="2">The sequence shown here is derived from an EMBL/GenBank/DDBJ whole genome shotgun (WGS) entry which is preliminary data.</text>
</comment>
<organism evidence="2 3">
    <name type="scientific">Fulvivirga imtechensis AK7</name>
    <dbReference type="NCBI Taxonomy" id="1237149"/>
    <lineage>
        <taxon>Bacteria</taxon>
        <taxon>Pseudomonadati</taxon>
        <taxon>Bacteroidota</taxon>
        <taxon>Cytophagia</taxon>
        <taxon>Cytophagales</taxon>
        <taxon>Fulvivirgaceae</taxon>
        <taxon>Fulvivirga</taxon>
    </lineage>
</organism>
<feature type="domain" description="HMA" evidence="1">
    <location>
        <begin position="1"/>
        <end position="65"/>
    </location>
</feature>
<dbReference type="PROSITE" id="PS50846">
    <property type="entry name" value="HMA_2"/>
    <property type="match status" value="1"/>
</dbReference>
<sequence>MKNLKFKTNIKCAACVAKVTPYLNEAVGEDNWKVDVESSEKTLTVVDGDEVEVKQALEKAGYRAEDSESI</sequence>
<dbReference type="eggNOG" id="COG2608">
    <property type="taxonomic scope" value="Bacteria"/>
</dbReference>
<dbReference type="OrthoDB" id="677920at2"/>
<dbReference type="RefSeq" id="WP_009579821.1">
    <property type="nucleotide sequence ID" value="NZ_AMZN01000034.1"/>
</dbReference>